<evidence type="ECO:0000313" key="11">
    <source>
        <dbReference type="Proteomes" id="UP000005824"/>
    </source>
</evidence>
<sequence length="231" mass="26373">MSQFWEQQLADIREQLLMMSGLTERNLALAMRALVERDDKLCDTVEAEDSQIDHLEIQIDEMVITYMATHGPIARDCRMMLTTSKISNNLERIADQATKIARRSRELNTEPLLKPLIDIPLMAEIAQEMLRDSITAFVDANNELAIEIIARDRSVDSINKQLERELTGYMVENPKSITRALNLMTVARAIERVADHATNIAEEVFYLYKGQDIRHEPSLKQPVPPPGKDKE</sequence>
<dbReference type="NCBIfam" id="TIGR02135">
    <property type="entry name" value="phoU_full"/>
    <property type="match status" value="1"/>
</dbReference>
<reference evidence="10 11" key="1">
    <citation type="journal article" date="2011" name="J. Bacteriol.">
        <title>Genome sequence of Chthoniobacter flavus Ellin428, an aerobic heterotrophic soil bacterium.</title>
        <authorList>
            <person name="Kant R."/>
            <person name="van Passel M.W."/>
            <person name="Palva A."/>
            <person name="Lucas S."/>
            <person name="Lapidus A."/>
            <person name="Glavina Del Rio T."/>
            <person name="Dalin E."/>
            <person name="Tice H."/>
            <person name="Bruce D."/>
            <person name="Goodwin L."/>
            <person name="Pitluck S."/>
            <person name="Larimer F.W."/>
            <person name="Land M.L."/>
            <person name="Hauser L."/>
            <person name="Sangwan P."/>
            <person name="de Vos W.M."/>
            <person name="Janssen P.H."/>
            <person name="Smidt H."/>
        </authorList>
    </citation>
    <scope>NUCLEOTIDE SEQUENCE [LARGE SCALE GENOMIC DNA]</scope>
    <source>
        <strain evidence="10 11">Ellin428</strain>
    </source>
</reference>
<keyword evidence="6 8" id="KW-0592">Phosphate transport</keyword>
<feature type="domain" description="PhoU" evidence="9">
    <location>
        <begin position="120"/>
        <end position="204"/>
    </location>
</feature>
<evidence type="ECO:0000256" key="1">
    <source>
        <dbReference type="ARBA" id="ARBA00004496"/>
    </source>
</evidence>
<evidence type="ECO:0000256" key="6">
    <source>
        <dbReference type="ARBA" id="ARBA00022592"/>
    </source>
</evidence>
<evidence type="ECO:0000256" key="4">
    <source>
        <dbReference type="ARBA" id="ARBA00022448"/>
    </source>
</evidence>
<dbReference type="InterPro" id="IPR038078">
    <property type="entry name" value="PhoU-like_sf"/>
</dbReference>
<dbReference type="Proteomes" id="UP000005824">
    <property type="component" value="Unassembled WGS sequence"/>
</dbReference>
<evidence type="ECO:0000259" key="9">
    <source>
        <dbReference type="Pfam" id="PF01895"/>
    </source>
</evidence>
<dbReference type="RefSeq" id="WP_006978856.1">
    <property type="nucleotide sequence ID" value="NZ_ABVL01000003.1"/>
</dbReference>
<evidence type="ECO:0000313" key="10">
    <source>
        <dbReference type="EMBL" id="EDY21237.1"/>
    </source>
</evidence>
<proteinExistence type="inferred from homology"/>
<dbReference type="GO" id="GO:0045936">
    <property type="term" value="P:negative regulation of phosphate metabolic process"/>
    <property type="evidence" value="ECO:0007669"/>
    <property type="project" value="InterPro"/>
</dbReference>
<dbReference type="PIRSF" id="PIRSF003107">
    <property type="entry name" value="PhoU"/>
    <property type="match status" value="1"/>
</dbReference>
<feature type="domain" description="PhoU" evidence="9">
    <location>
        <begin position="19"/>
        <end position="103"/>
    </location>
</feature>
<keyword evidence="11" id="KW-1185">Reference proteome</keyword>
<dbReference type="eggNOG" id="COG0704">
    <property type="taxonomic scope" value="Bacteria"/>
</dbReference>
<dbReference type="InParanoid" id="B4CY89"/>
<dbReference type="SUPFAM" id="SSF109755">
    <property type="entry name" value="PhoU-like"/>
    <property type="match status" value="1"/>
</dbReference>
<accession>B4CY89</accession>
<evidence type="ECO:0000256" key="5">
    <source>
        <dbReference type="ARBA" id="ARBA00022490"/>
    </source>
</evidence>
<keyword evidence="4 8" id="KW-0813">Transport</keyword>
<dbReference type="PANTHER" id="PTHR42930:SF3">
    <property type="entry name" value="PHOSPHATE-SPECIFIC TRANSPORT SYSTEM ACCESSORY PROTEIN PHOU"/>
    <property type="match status" value="1"/>
</dbReference>
<protein>
    <recommendedName>
        <fullName evidence="8">Phosphate-specific transport system accessory protein PhoU</fullName>
    </recommendedName>
</protein>
<dbReference type="Gene3D" id="1.20.58.220">
    <property type="entry name" value="Phosphate transport system protein phou homolog 2, domain 2"/>
    <property type="match status" value="2"/>
</dbReference>
<dbReference type="EMBL" id="ABVL01000003">
    <property type="protein sequence ID" value="EDY21237.1"/>
    <property type="molecule type" value="Genomic_DNA"/>
</dbReference>
<comment type="function">
    <text evidence="7 8">Plays a role in the regulation of phosphate uptake.</text>
</comment>
<name>B4CY89_9BACT</name>
<evidence type="ECO:0000256" key="8">
    <source>
        <dbReference type="PIRNR" id="PIRNR003107"/>
    </source>
</evidence>
<comment type="similarity">
    <text evidence="2 8">Belongs to the PhoU family.</text>
</comment>
<organism evidence="10 11">
    <name type="scientific">Chthoniobacter flavus Ellin428</name>
    <dbReference type="NCBI Taxonomy" id="497964"/>
    <lineage>
        <taxon>Bacteria</taxon>
        <taxon>Pseudomonadati</taxon>
        <taxon>Verrucomicrobiota</taxon>
        <taxon>Spartobacteria</taxon>
        <taxon>Chthoniobacterales</taxon>
        <taxon>Chthoniobacteraceae</taxon>
        <taxon>Chthoniobacter</taxon>
    </lineage>
</organism>
<dbReference type="InterPro" id="IPR026022">
    <property type="entry name" value="PhoU_dom"/>
</dbReference>
<evidence type="ECO:0000256" key="3">
    <source>
        <dbReference type="ARBA" id="ARBA00011738"/>
    </source>
</evidence>
<dbReference type="InterPro" id="IPR028366">
    <property type="entry name" value="PhoU"/>
</dbReference>
<dbReference type="AlphaFoldDB" id="B4CY89"/>
<dbReference type="GO" id="GO:0030643">
    <property type="term" value="P:intracellular phosphate ion homeostasis"/>
    <property type="evidence" value="ECO:0007669"/>
    <property type="project" value="InterPro"/>
</dbReference>
<evidence type="ECO:0000256" key="2">
    <source>
        <dbReference type="ARBA" id="ARBA00008107"/>
    </source>
</evidence>
<comment type="subunit">
    <text evidence="3 8">Homodimer.</text>
</comment>
<dbReference type="STRING" id="497964.CfE428DRAFT_1530"/>
<comment type="caution">
    <text evidence="10">The sequence shown here is derived from an EMBL/GenBank/DDBJ whole genome shotgun (WGS) entry which is preliminary data.</text>
</comment>
<dbReference type="GO" id="GO:0006817">
    <property type="term" value="P:phosphate ion transport"/>
    <property type="evidence" value="ECO:0007669"/>
    <property type="project" value="UniProtKB-KW"/>
</dbReference>
<keyword evidence="5 8" id="KW-0963">Cytoplasm</keyword>
<dbReference type="GO" id="GO:0005737">
    <property type="term" value="C:cytoplasm"/>
    <property type="evidence" value="ECO:0007669"/>
    <property type="project" value="UniProtKB-SubCell"/>
</dbReference>
<dbReference type="PANTHER" id="PTHR42930">
    <property type="entry name" value="PHOSPHATE-SPECIFIC TRANSPORT SYSTEM ACCESSORY PROTEIN PHOU"/>
    <property type="match status" value="1"/>
</dbReference>
<comment type="subcellular location">
    <subcellularLocation>
        <location evidence="1 8">Cytoplasm</location>
    </subcellularLocation>
</comment>
<dbReference type="FunFam" id="1.20.58.220:FF:000004">
    <property type="entry name" value="Phosphate-specific transport system accessory protein PhoU"/>
    <property type="match status" value="1"/>
</dbReference>
<evidence type="ECO:0000256" key="7">
    <source>
        <dbReference type="ARBA" id="ARBA00056181"/>
    </source>
</evidence>
<dbReference type="FunCoup" id="B4CY89">
    <property type="interactions" value="432"/>
</dbReference>
<gene>
    <name evidence="10" type="ORF">CfE428DRAFT_1530</name>
</gene>
<dbReference type="Pfam" id="PF01895">
    <property type="entry name" value="PhoU"/>
    <property type="match status" value="2"/>
</dbReference>